<evidence type="ECO:0000256" key="1">
    <source>
        <dbReference type="SAM" id="Phobius"/>
    </source>
</evidence>
<dbReference type="KEGG" id="pcl:Pcal_2024"/>
<dbReference type="GeneID" id="4908392"/>
<sequence length="177" mass="19245">MAELVYKLLLFSAICLASLLAFVVPWGTLVPSLFGLLLFLWSALFASFLGAKGRHYVYLLLLYTPFFAAPLYTAAMAVSPLSFLAAVIAFFYLAYKRFGILLGVAYVILVAMLGGVYLYLIDLATGGLVERATKEGLMPDAMWTVPAFFIPAAVATVLAHISAAFIYRAAGIKPREE</sequence>
<feature type="transmembrane region" description="Helical" evidence="1">
    <location>
        <begin position="141"/>
        <end position="167"/>
    </location>
</feature>
<evidence type="ECO:0000313" key="3">
    <source>
        <dbReference type="Proteomes" id="UP000001431"/>
    </source>
</evidence>
<feature type="transmembrane region" description="Helical" evidence="1">
    <location>
        <begin position="71"/>
        <end position="93"/>
    </location>
</feature>
<gene>
    <name evidence="2" type="ordered locus">Pcal_2024</name>
</gene>
<proteinExistence type="predicted"/>
<organism evidence="2 3">
    <name type="scientific">Pyrobaculum calidifontis (strain DSM 21063 / JCM 11548 / VA1)</name>
    <dbReference type="NCBI Taxonomy" id="410359"/>
    <lineage>
        <taxon>Archaea</taxon>
        <taxon>Thermoproteota</taxon>
        <taxon>Thermoprotei</taxon>
        <taxon>Thermoproteales</taxon>
        <taxon>Thermoproteaceae</taxon>
        <taxon>Pyrobaculum</taxon>
    </lineage>
</organism>
<dbReference type="EMBL" id="CP000561">
    <property type="protein sequence ID" value="ABO09439.1"/>
    <property type="molecule type" value="Genomic_DNA"/>
</dbReference>
<feature type="transmembrane region" description="Helical" evidence="1">
    <location>
        <begin position="33"/>
        <end position="51"/>
    </location>
</feature>
<protein>
    <submittedName>
        <fullName evidence="2">Uncharacterized protein</fullName>
    </submittedName>
</protein>
<keyword evidence="1" id="KW-1133">Transmembrane helix</keyword>
<accession>A3MXS2</accession>
<dbReference type="eggNOG" id="arCOG07033">
    <property type="taxonomic scope" value="Archaea"/>
</dbReference>
<dbReference type="AlphaFoldDB" id="A3MXS2"/>
<dbReference type="Proteomes" id="UP000001431">
    <property type="component" value="Chromosome"/>
</dbReference>
<evidence type="ECO:0000313" key="2">
    <source>
        <dbReference type="EMBL" id="ABO09439.1"/>
    </source>
</evidence>
<keyword evidence="3" id="KW-1185">Reference proteome</keyword>
<feature type="transmembrane region" description="Helical" evidence="1">
    <location>
        <begin position="6"/>
        <end position="26"/>
    </location>
</feature>
<dbReference type="HOGENOM" id="CLU_1514672_0_0_2"/>
<dbReference type="RefSeq" id="WP_011850697.1">
    <property type="nucleotide sequence ID" value="NC_009073.1"/>
</dbReference>
<dbReference type="STRING" id="410359.Pcal_2024"/>
<keyword evidence="1" id="KW-0812">Transmembrane</keyword>
<name>A3MXS2_PYRCJ</name>
<feature type="transmembrane region" description="Helical" evidence="1">
    <location>
        <begin position="100"/>
        <end position="121"/>
    </location>
</feature>
<keyword evidence="1" id="KW-0472">Membrane</keyword>
<reference evidence="2" key="1">
    <citation type="submission" date="2007-02" db="EMBL/GenBank/DDBJ databases">
        <title>Complete sequence of Pyrobaculum calidifontis JCM 11548.</title>
        <authorList>
            <consortium name="US DOE Joint Genome Institute"/>
            <person name="Copeland A."/>
            <person name="Lucas S."/>
            <person name="Lapidus A."/>
            <person name="Barry K."/>
            <person name="Glavina del Rio T."/>
            <person name="Dalin E."/>
            <person name="Tice H."/>
            <person name="Pitluck S."/>
            <person name="Chain P."/>
            <person name="Malfatti S."/>
            <person name="Shin M."/>
            <person name="Vergez L."/>
            <person name="Schmutz J."/>
            <person name="Larimer F."/>
            <person name="Land M."/>
            <person name="Hauser L."/>
            <person name="Kyrpides N."/>
            <person name="Mikhailova N."/>
            <person name="Cozen A.E."/>
            <person name="Fitz-Gibbon S.T."/>
            <person name="House C.H."/>
            <person name="Saltikov C."/>
            <person name="Lowe T.M."/>
            <person name="Richardson P."/>
        </authorList>
    </citation>
    <scope>NUCLEOTIDE SEQUENCE [LARGE SCALE GENOMIC DNA]</scope>
    <source>
        <strain evidence="2">JCM 11548</strain>
    </source>
</reference>